<comment type="caution">
    <text evidence="4">The sequence shown here is derived from an EMBL/GenBank/DDBJ whole genome shotgun (WGS) entry which is preliminary data.</text>
</comment>
<dbReference type="PROSITE" id="PS00380">
    <property type="entry name" value="RHODANESE_1"/>
    <property type="match status" value="1"/>
</dbReference>
<dbReference type="PANTHER" id="PTHR43031:SF18">
    <property type="entry name" value="RHODANESE-RELATED SULFURTRANSFERASES"/>
    <property type="match status" value="1"/>
</dbReference>
<dbReference type="Gene3D" id="3.40.250.10">
    <property type="entry name" value="Rhodanese-like domain"/>
    <property type="match status" value="1"/>
</dbReference>
<keyword evidence="2" id="KW-0812">Transmembrane</keyword>
<dbReference type="OrthoDB" id="9789348at2"/>
<feature type="domain" description="Rhodanese" evidence="3">
    <location>
        <begin position="71"/>
        <end position="165"/>
    </location>
</feature>
<dbReference type="RefSeq" id="WP_103114175.1">
    <property type="nucleotide sequence ID" value="NZ_PPFX01000003.1"/>
</dbReference>
<evidence type="ECO:0000256" key="2">
    <source>
        <dbReference type="SAM" id="Phobius"/>
    </source>
</evidence>
<dbReference type="CDD" id="cd00158">
    <property type="entry name" value="RHOD"/>
    <property type="match status" value="1"/>
</dbReference>
<dbReference type="InterPro" id="IPR001763">
    <property type="entry name" value="Rhodanese-like_dom"/>
</dbReference>
<feature type="transmembrane region" description="Helical" evidence="2">
    <location>
        <begin position="12"/>
        <end position="34"/>
    </location>
</feature>
<dbReference type="Pfam" id="PF00581">
    <property type="entry name" value="Rhodanese"/>
    <property type="match status" value="1"/>
</dbReference>
<dbReference type="PANTHER" id="PTHR43031">
    <property type="entry name" value="FAD-DEPENDENT OXIDOREDUCTASE"/>
    <property type="match status" value="1"/>
</dbReference>
<reference evidence="4 5" key="1">
    <citation type="journal article" date="2018" name="Genome Announc.">
        <title>Genome Sequence of Geothermobacter sp. HR-1 Iron Reducer from the Loihi Seamount.</title>
        <authorList>
            <person name="Smith H."/>
            <person name="Abuyen K."/>
            <person name="Tremblay J."/>
            <person name="Savalia P."/>
            <person name="Perez-Rodriguez I."/>
            <person name="Emerson D."/>
            <person name="Tully B."/>
            <person name="Amend J."/>
        </authorList>
    </citation>
    <scope>NUCLEOTIDE SEQUENCE [LARGE SCALE GENOMIC DNA]</scope>
    <source>
        <strain evidence="4 5">HR-1</strain>
    </source>
</reference>
<dbReference type="PROSITE" id="PS50206">
    <property type="entry name" value="RHODANESE_3"/>
    <property type="match status" value="1"/>
</dbReference>
<dbReference type="InterPro" id="IPR050229">
    <property type="entry name" value="GlpE_sulfurtransferase"/>
</dbReference>
<name>A0A2K2HDP8_9BACT</name>
<keyword evidence="2" id="KW-0472">Membrane</keyword>
<organism evidence="4 5">
    <name type="scientific">Geothermobacter hydrogeniphilus</name>
    <dbReference type="NCBI Taxonomy" id="1969733"/>
    <lineage>
        <taxon>Bacteria</taxon>
        <taxon>Pseudomonadati</taxon>
        <taxon>Thermodesulfobacteriota</taxon>
        <taxon>Desulfuromonadia</taxon>
        <taxon>Desulfuromonadales</taxon>
        <taxon>Geothermobacteraceae</taxon>
        <taxon>Geothermobacter</taxon>
    </lineage>
</organism>
<proteinExistence type="predicted"/>
<dbReference type="GO" id="GO:0004792">
    <property type="term" value="F:thiosulfate-cyanide sulfurtransferase activity"/>
    <property type="evidence" value="ECO:0007669"/>
    <property type="project" value="InterPro"/>
</dbReference>
<evidence type="ECO:0000259" key="3">
    <source>
        <dbReference type="PROSITE" id="PS50206"/>
    </source>
</evidence>
<dbReference type="SMART" id="SM00450">
    <property type="entry name" value="RHOD"/>
    <property type="match status" value="1"/>
</dbReference>
<gene>
    <name evidence="4" type="ORF">C2E25_02275</name>
</gene>
<sequence>MHDYSNLRRVLLEVLVIVALGVVMGLSANLKLVFQVLQGSPPTTHSSDATAPAGDNTPRPIDLASLRRSIENSSLLLIDARISELYAAGHLPGAVSLPLDEIESRLPAFRQRIPGDRPLAIYCNGYGCPDSFDLAVKLLAAGYQDVQVYEGGFPEWRDAGLPVVTEKAP</sequence>
<dbReference type="EMBL" id="PPFX01000003">
    <property type="protein sequence ID" value="PNU21404.1"/>
    <property type="molecule type" value="Genomic_DNA"/>
</dbReference>
<keyword evidence="1" id="KW-0808">Transferase</keyword>
<evidence type="ECO:0000313" key="4">
    <source>
        <dbReference type="EMBL" id="PNU21404.1"/>
    </source>
</evidence>
<accession>A0A2K2HDP8</accession>
<evidence type="ECO:0000313" key="5">
    <source>
        <dbReference type="Proteomes" id="UP000236340"/>
    </source>
</evidence>
<protein>
    <recommendedName>
        <fullName evidence="1">Sulfurtransferase</fullName>
    </recommendedName>
</protein>
<dbReference type="AlphaFoldDB" id="A0A2K2HDP8"/>
<dbReference type="SUPFAM" id="SSF52821">
    <property type="entry name" value="Rhodanese/Cell cycle control phosphatase"/>
    <property type="match status" value="1"/>
</dbReference>
<dbReference type="Proteomes" id="UP000236340">
    <property type="component" value="Unassembled WGS sequence"/>
</dbReference>
<evidence type="ECO:0000256" key="1">
    <source>
        <dbReference type="RuleBase" id="RU000507"/>
    </source>
</evidence>
<dbReference type="PROSITE" id="PS00683">
    <property type="entry name" value="RHODANESE_2"/>
    <property type="match status" value="1"/>
</dbReference>
<keyword evidence="2" id="KW-1133">Transmembrane helix</keyword>
<dbReference type="InterPro" id="IPR001307">
    <property type="entry name" value="Thiosulphate_STrfase_CS"/>
</dbReference>
<dbReference type="InterPro" id="IPR036873">
    <property type="entry name" value="Rhodanese-like_dom_sf"/>
</dbReference>